<name>A0A397SNX9_9GLOM</name>
<protein>
    <recommendedName>
        <fullName evidence="3">HIT-like domain-containing protein</fullName>
    </recommendedName>
</protein>
<dbReference type="SUPFAM" id="SSF54197">
    <property type="entry name" value="HIT-like"/>
    <property type="match status" value="1"/>
</dbReference>
<reference evidence="1 2" key="1">
    <citation type="submission" date="2018-06" db="EMBL/GenBank/DDBJ databases">
        <title>Comparative genomics reveals the genomic features of Rhizophagus irregularis, R. cerebriforme, R. diaphanum and Gigaspora rosea, and their symbiotic lifestyle signature.</title>
        <authorList>
            <person name="Morin E."/>
            <person name="San Clemente H."/>
            <person name="Chen E.C.H."/>
            <person name="De La Providencia I."/>
            <person name="Hainaut M."/>
            <person name="Kuo A."/>
            <person name="Kohler A."/>
            <person name="Murat C."/>
            <person name="Tang N."/>
            <person name="Roy S."/>
            <person name="Loubradou J."/>
            <person name="Henrissat B."/>
            <person name="Grigoriev I.V."/>
            <person name="Corradi N."/>
            <person name="Roux C."/>
            <person name="Martin F.M."/>
        </authorList>
    </citation>
    <scope>NUCLEOTIDE SEQUENCE [LARGE SCALE GENOMIC DNA]</scope>
    <source>
        <strain evidence="1 2">DAOM 227022</strain>
    </source>
</reference>
<evidence type="ECO:0000313" key="1">
    <source>
        <dbReference type="EMBL" id="RIA84541.1"/>
    </source>
</evidence>
<evidence type="ECO:0000313" key="2">
    <source>
        <dbReference type="Proteomes" id="UP000265703"/>
    </source>
</evidence>
<proteinExistence type="predicted"/>
<dbReference type="Gene3D" id="3.30.428.10">
    <property type="entry name" value="HIT-like"/>
    <property type="match status" value="1"/>
</dbReference>
<comment type="caution">
    <text evidence="1">The sequence shown here is derived from an EMBL/GenBank/DDBJ whole genome shotgun (WGS) entry which is preliminary data.</text>
</comment>
<dbReference type="AlphaFoldDB" id="A0A397SNX9"/>
<organism evidence="1 2">
    <name type="scientific">Glomus cerebriforme</name>
    <dbReference type="NCBI Taxonomy" id="658196"/>
    <lineage>
        <taxon>Eukaryota</taxon>
        <taxon>Fungi</taxon>
        <taxon>Fungi incertae sedis</taxon>
        <taxon>Mucoromycota</taxon>
        <taxon>Glomeromycotina</taxon>
        <taxon>Glomeromycetes</taxon>
        <taxon>Glomerales</taxon>
        <taxon>Glomeraceae</taxon>
        <taxon>Glomus</taxon>
    </lineage>
</organism>
<dbReference type="OrthoDB" id="9973008at2759"/>
<dbReference type="EMBL" id="QKYT01000485">
    <property type="protein sequence ID" value="RIA84541.1"/>
    <property type="molecule type" value="Genomic_DNA"/>
</dbReference>
<accession>A0A397SNX9</accession>
<keyword evidence="2" id="KW-1185">Reference proteome</keyword>
<evidence type="ECO:0008006" key="3">
    <source>
        <dbReference type="Google" id="ProtNLM"/>
    </source>
</evidence>
<gene>
    <name evidence="1" type="ORF">C1645_412132</name>
</gene>
<sequence length="335" mass="40130">MEDNIDKDDRINNVPIKSIIKQRIISSTTTTSTFTQQHQHHEYRNKNKKYNNDKYWKENNNNKYNNNYYNNRSQYNPSLNLNYSQQKQNYYHQNYKKKLYQDSLEEFIFDPDIPCKLIDFVGGVNYTPSNDNGVIFRRVVNFFKNLITNIEEKKMVDFGFYLQENQGFYVKIIQSDPTRHPPRKTVNCISCDTESETNKISKLPYPTTTREEVSIHHNLWVDAKARSMFIITPKRHVERLSECNDQEIFSMFLLATQIIEQETRLSNANWNGIRFLRMTLNHGNARNVEHLHLKIKISNKDFNHFQNCWDEERMKNFKILKNGLYKRDERLAKIS</sequence>
<dbReference type="Proteomes" id="UP000265703">
    <property type="component" value="Unassembled WGS sequence"/>
</dbReference>
<dbReference type="InterPro" id="IPR036265">
    <property type="entry name" value="HIT-like_sf"/>
</dbReference>